<dbReference type="EMBL" id="JBEDUW010000005">
    <property type="protein sequence ID" value="KAK9929751.1"/>
    <property type="molecule type" value="Genomic_DNA"/>
</dbReference>
<comment type="caution">
    <text evidence="1">The sequence shown here is derived from an EMBL/GenBank/DDBJ whole genome shotgun (WGS) entry which is preliminary data.</text>
</comment>
<proteinExistence type="predicted"/>
<dbReference type="PANTHER" id="PTHR33710:SF71">
    <property type="entry name" value="ENDONUCLEASE_EXONUCLEASE_PHOSPHATASE DOMAIN-CONTAINING PROTEIN"/>
    <property type="match status" value="1"/>
</dbReference>
<reference evidence="1 2" key="1">
    <citation type="journal article" date="2023" name="G3 (Bethesda)">
        <title>A chromosome-length genome assembly and annotation of blackberry (Rubus argutus, cv. 'Hillquist').</title>
        <authorList>
            <person name="Bruna T."/>
            <person name="Aryal R."/>
            <person name="Dudchenko O."/>
            <person name="Sargent D.J."/>
            <person name="Mead D."/>
            <person name="Buti M."/>
            <person name="Cavallini A."/>
            <person name="Hytonen T."/>
            <person name="Andres J."/>
            <person name="Pham M."/>
            <person name="Weisz D."/>
            <person name="Mascagni F."/>
            <person name="Usai G."/>
            <person name="Natali L."/>
            <person name="Bassil N."/>
            <person name="Fernandez G.E."/>
            <person name="Lomsadze A."/>
            <person name="Armour M."/>
            <person name="Olukolu B."/>
            <person name="Poorten T."/>
            <person name="Britton C."/>
            <person name="Davik J."/>
            <person name="Ashrafi H."/>
            <person name="Aiden E.L."/>
            <person name="Borodovsky M."/>
            <person name="Worthington M."/>
        </authorList>
    </citation>
    <scope>NUCLEOTIDE SEQUENCE [LARGE SCALE GENOMIC DNA]</scope>
    <source>
        <strain evidence="1">PI 553951</strain>
    </source>
</reference>
<dbReference type="PANTHER" id="PTHR33710">
    <property type="entry name" value="BNAC02G09200D PROTEIN"/>
    <property type="match status" value="1"/>
</dbReference>
<dbReference type="SUPFAM" id="SSF56219">
    <property type="entry name" value="DNase I-like"/>
    <property type="match status" value="1"/>
</dbReference>
<dbReference type="Gene3D" id="3.60.10.10">
    <property type="entry name" value="Endonuclease/exonuclease/phosphatase"/>
    <property type="match status" value="1"/>
</dbReference>
<protein>
    <submittedName>
        <fullName evidence="1">Uncharacterized protein</fullName>
    </submittedName>
</protein>
<gene>
    <name evidence="1" type="ORF">M0R45_026837</name>
</gene>
<dbReference type="InterPro" id="IPR036691">
    <property type="entry name" value="Endo/exonu/phosph_ase_sf"/>
</dbReference>
<keyword evidence="2" id="KW-1185">Reference proteome</keyword>
<name>A0AAW1X0H5_RUBAR</name>
<evidence type="ECO:0000313" key="2">
    <source>
        <dbReference type="Proteomes" id="UP001457282"/>
    </source>
</evidence>
<evidence type="ECO:0000313" key="1">
    <source>
        <dbReference type="EMBL" id="KAK9929751.1"/>
    </source>
</evidence>
<dbReference type="AlphaFoldDB" id="A0AAW1X0H5"/>
<dbReference type="Proteomes" id="UP001457282">
    <property type="component" value="Unassembled WGS sequence"/>
</dbReference>
<sequence length="73" mass="8377">MADFNKVVNYCAIKSLQVEGPKFTWSGNKCGHDMLVRLDRFFATSDWIDLFLASRAFNLKPSKSDHIPILIEE</sequence>
<organism evidence="1 2">
    <name type="scientific">Rubus argutus</name>
    <name type="common">Southern blackberry</name>
    <dbReference type="NCBI Taxonomy" id="59490"/>
    <lineage>
        <taxon>Eukaryota</taxon>
        <taxon>Viridiplantae</taxon>
        <taxon>Streptophyta</taxon>
        <taxon>Embryophyta</taxon>
        <taxon>Tracheophyta</taxon>
        <taxon>Spermatophyta</taxon>
        <taxon>Magnoliopsida</taxon>
        <taxon>eudicotyledons</taxon>
        <taxon>Gunneridae</taxon>
        <taxon>Pentapetalae</taxon>
        <taxon>rosids</taxon>
        <taxon>fabids</taxon>
        <taxon>Rosales</taxon>
        <taxon>Rosaceae</taxon>
        <taxon>Rosoideae</taxon>
        <taxon>Rosoideae incertae sedis</taxon>
        <taxon>Rubus</taxon>
    </lineage>
</organism>
<accession>A0AAW1X0H5</accession>